<name>A0A7S1URC8_9STRA</name>
<dbReference type="SUPFAM" id="SSF47459">
    <property type="entry name" value="HLH, helix-loop-helix DNA-binding domain"/>
    <property type="match status" value="2"/>
</dbReference>
<feature type="compositionally biased region" description="Low complexity" evidence="1">
    <location>
        <begin position="76"/>
        <end position="92"/>
    </location>
</feature>
<feature type="region of interest" description="Disordered" evidence="1">
    <location>
        <begin position="1"/>
        <end position="27"/>
    </location>
</feature>
<dbReference type="AlphaFoldDB" id="A0A7S1URC8"/>
<gene>
    <name evidence="3" type="ORF">GOCE00092_LOCUS5158</name>
</gene>
<sequence>MQEADKKKVESPAIVVTAGPSSKTEACNEEASMIVVTEEKNKLVAAAVTEAEKNTKDMLGVTKENEKNTSSFLVASKRPAATTATSSRQSSSKRSKEGRDKEKKKNREQNRRREFNRGLDDLLQILVRSDTALKAADQMGLTTDTKQTGEQTSDATLSHIDVLQRTANLIRKLHQENQQLQTSFRQQLEACRNTVPTVQQPLHGAPPPSQASTDSSSKPQQQEQRGSALSMPMQSTGSAARTSPKKKNDVATGLESSFQGAGGRDSEKSKRKRQKEQHRRSQKHRRGEVNRGLDDLLKILVGTDPVLNVADQLDSADPKRTVETSDVALSRIDVIQRTVGVIRQLHQENQELQTFFKQQLLACSNIVPSSVRPRFHVLSSHAPTGHSSLLQRHSISMPAQSTAQSTTTEESTKSNIAAELEASFLQAHRQAKARQQPTVNVKSSGRTNSLAYTSHQTTVTCSTPEPKEMLCGLRVRTEDADSDDYQADDDDSQCSTSSMCI</sequence>
<feature type="domain" description="BHLH" evidence="2">
    <location>
        <begin position="105"/>
        <end position="179"/>
    </location>
</feature>
<dbReference type="InterPro" id="IPR011598">
    <property type="entry name" value="bHLH_dom"/>
</dbReference>
<protein>
    <recommendedName>
        <fullName evidence="2">BHLH domain-containing protein</fullName>
    </recommendedName>
</protein>
<evidence type="ECO:0000256" key="1">
    <source>
        <dbReference type="SAM" id="MobiDB-lite"/>
    </source>
</evidence>
<dbReference type="Pfam" id="PF00010">
    <property type="entry name" value="HLH"/>
    <property type="match status" value="1"/>
</dbReference>
<proteinExistence type="predicted"/>
<feature type="region of interest" description="Disordered" evidence="1">
    <location>
        <begin position="52"/>
        <end position="115"/>
    </location>
</feature>
<feature type="compositionally biased region" description="Basic residues" evidence="1">
    <location>
        <begin position="269"/>
        <end position="286"/>
    </location>
</feature>
<evidence type="ECO:0000259" key="2">
    <source>
        <dbReference type="SMART" id="SM00353"/>
    </source>
</evidence>
<dbReference type="InterPro" id="IPR036638">
    <property type="entry name" value="HLH_DNA-bd_sf"/>
</dbReference>
<evidence type="ECO:0000313" key="3">
    <source>
        <dbReference type="EMBL" id="CAD9276250.1"/>
    </source>
</evidence>
<feature type="region of interest" description="Disordered" evidence="1">
    <location>
        <begin position="479"/>
        <end position="501"/>
    </location>
</feature>
<reference evidence="3" key="1">
    <citation type="submission" date="2021-01" db="EMBL/GenBank/DDBJ databases">
        <authorList>
            <person name="Corre E."/>
            <person name="Pelletier E."/>
            <person name="Niang G."/>
            <person name="Scheremetjew M."/>
            <person name="Finn R."/>
            <person name="Kale V."/>
            <person name="Holt S."/>
            <person name="Cochrane G."/>
            <person name="Meng A."/>
            <person name="Brown T."/>
            <person name="Cohen L."/>
        </authorList>
    </citation>
    <scope>NUCLEOTIDE SEQUENCE</scope>
    <source>
        <strain evidence="3">CCMP 410</strain>
    </source>
</reference>
<accession>A0A7S1URC8</accession>
<feature type="domain" description="BHLH" evidence="2">
    <location>
        <begin position="279"/>
        <end position="351"/>
    </location>
</feature>
<dbReference type="SMART" id="SM00353">
    <property type="entry name" value="HLH"/>
    <property type="match status" value="2"/>
</dbReference>
<feature type="compositionally biased region" description="Polar residues" evidence="1">
    <location>
        <begin position="210"/>
        <end position="241"/>
    </location>
</feature>
<dbReference type="Gene3D" id="4.10.280.10">
    <property type="entry name" value="Helix-loop-helix DNA-binding domain"/>
    <property type="match status" value="2"/>
</dbReference>
<feature type="region of interest" description="Disordered" evidence="1">
    <location>
        <begin position="198"/>
        <end position="290"/>
    </location>
</feature>
<feature type="compositionally biased region" description="Acidic residues" evidence="1">
    <location>
        <begin position="480"/>
        <end position="492"/>
    </location>
</feature>
<organism evidence="3">
    <name type="scientific">Grammatophora oceanica</name>
    <dbReference type="NCBI Taxonomy" id="210454"/>
    <lineage>
        <taxon>Eukaryota</taxon>
        <taxon>Sar</taxon>
        <taxon>Stramenopiles</taxon>
        <taxon>Ochrophyta</taxon>
        <taxon>Bacillariophyta</taxon>
        <taxon>Fragilariophyceae</taxon>
        <taxon>Fragilariophycidae</taxon>
        <taxon>Rhabdonematales</taxon>
        <taxon>Grammatophoraceae</taxon>
        <taxon>Grammatophora</taxon>
    </lineage>
</organism>
<dbReference type="EMBL" id="HBGK01009964">
    <property type="protein sequence ID" value="CAD9276250.1"/>
    <property type="molecule type" value="Transcribed_RNA"/>
</dbReference>
<feature type="compositionally biased region" description="Basic and acidic residues" evidence="1">
    <location>
        <begin position="94"/>
        <end position="115"/>
    </location>
</feature>
<feature type="compositionally biased region" description="Basic and acidic residues" evidence="1">
    <location>
        <begin position="1"/>
        <end position="10"/>
    </location>
</feature>
<dbReference type="GO" id="GO:0046983">
    <property type="term" value="F:protein dimerization activity"/>
    <property type="evidence" value="ECO:0007669"/>
    <property type="project" value="InterPro"/>
</dbReference>